<evidence type="ECO:0000313" key="3">
    <source>
        <dbReference type="Proteomes" id="UP001415857"/>
    </source>
</evidence>
<dbReference type="PANTHER" id="PTHR47074:SF48">
    <property type="entry name" value="POLYNUCLEOTIDYL TRANSFERASE, RIBONUCLEASE H-LIKE SUPERFAMILY PROTEIN"/>
    <property type="match status" value="1"/>
</dbReference>
<comment type="caution">
    <text evidence="2">The sequence shown here is derived from an EMBL/GenBank/DDBJ whole genome shotgun (WGS) entry which is preliminary data.</text>
</comment>
<dbReference type="GO" id="GO:0004523">
    <property type="term" value="F:RNA-DNA hybrid ribonuclease activity"/>
    <property type="evidence" value="ECO:0007669"/>
    <property type="project" value="InterPro"/>
</dbReference>
<gene>
    <name evidence="2" type="ORF">L1049_021833</name>
</gene>
<dbReference type="InterPro" id="IPR002156">
    <property type="entry name" value="RNaseH_domain"/>
</dbReference>
<dbReference type="EMBL" id="JBBPBK010000011">
    <property type="protein sequence ID" value="KAK9274584.1"/>
    <property type="molecule type" value="Genomic_DNA"/>
</dbReference>
<feature type="domain" description="RNase H type-1" evidence="1">
    <location>
        <begin position="123"/>
        <end position="213"/>
    </location>
</feature>
<accession>A0AAP0WNF9</accession>
<proteinExistence type="predicted"/>
<organism evidence="2 3">
    <name type="scientific">Liquidambar formosana</name>
    <name type="common">Formosan gum</name>
    <dbReference type="NCBI Taxonomy" id="63359"/>
    <lineage>
        <taxon>Eukaryota</taxon>
        <taxon>Viridiplantae</taxon>
        <taxon>Streptophyta</taxon>
        <taxon>Embryophyta</taxon>
        <taxon>Tracheophyta</taxon>
        <taxon>Spermatophyta</taxon>
        <taxon>Magnoliopsida</taxon>
        <taxon>eudicotyledons</taxon>
        <taxon>Gunneridae</taxon>
        <taxon>Pentapetalae</taxon>
        <taxon>Saxifragales</taxon>
        <taxon>Altingiaceae</taxon>
        <taxon>Liquidambar</taxon>
    </lineage>
</organism>
<name>A0AAP0WNF9_LIQFO</name>
<dbReference type="PANTHER" id="PTHR47074">
    <property type="entry name" value="BNAC02G40300D PROTEIN"/>
    <property type="match status" value="1"/>
</dbReference>
<dbReference type="InterPro" id="IPR052929">
    <property type="entry name" value="RNase_H-like_EbsB-rel"/>
</dbReference>
<dbReference type="CDD" id="cd06222">
    <property type="entry name" value="RNase_H_like"/>
    <property type="match status" value="1"/>
</dbReference>
<evidence type="ECO:0000259" key="1">
    <source>
        <dbReference type="Pfam" id="PF13456"/>
    </source>
</evidence>
<protein>
    <recommendedName>
        <fullName evidence="1">RNase H type-1 domain-containing protein</fullName>
    </recommendedName>
</protein>
<keyword evidence="3" id="KW-1185">Reference proteome</keyword>
<dbReference type="Pfam" id="PF13456">
    <property type="entry name" value="RVT_3"/>
    <property type="match status" value="1"/>
</dbReference>
<sequence length="243" mass="27263">MGRRFSDKINMETESSIQDKALCVEGMYQYSPDEKQSLKTESASNDAVRGEEKMAMVLKIMWAIWHSRNLVMFEAMRNDPQSTAYTALRYLDEYITAQSRARKGVNAISARWLSLVPGRFKINANGAQFAEVSAITFRFAIEFAIDLGLTAIDFEGDNLEVMATLYSDSVPHTAMGLILDDVLTKAAASFVLCHFMHIGREGNEVAHGLAKYAKFVKDVIIWMEETPSRVQDQVNCDLSHLSS</sequence>
<dbReference type="AlphaFoldDB" id="A0AAP0WNF9"/>
<dbReference type="GO" id="GO:0003676">
    <property type="term" value="F:nucleic acid binding"/>
    <property type="evidence" value="ECO:0007669"/>
    <property type="project" value="InterPro"/>
</dbReference>
<dbReference type="Proteomes" id="UP001415857">
    <property type="component" value="Unassembled WGS sequence"/>
</dbReference>
<evidence type="ECO:0000313" key="2">
    <source>
        <dbReference type="EMBL" id="KAK9274584.1"/>
    </source>
</evidence>
<dbReference type="InterPro" id="IPR044730">
    <property type="entry name" value="RNase_H-like_dom_plant"/>
</dbReference>
<reference evidence="2 3" key="1">
    <citation type="journal article" date="2024" name="Plant J.">
        <title>Genome sequences and population genomics reveal climatic adaptation and genomic divergence between two closely related sweetgum species.</title>
        <authorList>
            <person name="Xu W.Q."/>
            <person name="Ren C.Q."/>
            <person name="Zhang X.Y."/>
            <person name="Comes H.P."/>
            <person name="Liu X.H."/>
            <person name="Li Y.G."/>
            <person name="Kettle C.J."/>
            <person name="Jalonen R."/>
            <person name="Gaisberger H."/>
            <person name="Ma Y.Z."/>
            <person name="Qiu Y.X."/>
        </authorList>
    </citation>
    <scope>NUCLEOTIDE SEQUENCE [LARGE SCALE GENOMIC DNA]</scope>
    <source>
        <strain evidence="2">Hangzhou</strain>
    </source>
</reference>